<organism evidence="1 2">
    <name type="scientific">Clostridium fessum</name>
    <dbReference type="NCBI Taxonomy" id="2126740"/>
    <lineage>
        <taxon>Bacteria</taxon>
        <taxon>Bacillati</taxon>
        <taxon>Bacillota</taxon>
        <taxon>Clostridia</taxon>
        <taxon>Eubacteriales</taxon>
        <taxon>Clostridiaceae</taxon>
        <taxon>Clostridium</taxon>
    </lineage>
</organism>
<keyword evidence="2" id="KW-1185">Reference proteome</keyword>
<proteinExistence type="predicted"/>
<comment type="caution">
    <text evidence="1">The sequence shown here is derived from an EMBL/GenBank/DDBJ whole genome shotgun (WGS) entry which is preliminary data.</text>
</comment>
<sequence length="298" mass="35650">MRNMNSVKVRRDHKDTLFRMIFSTRENLLSLYNAVNHSHYTDAKELEIVTLENAVYMNMKNDQAFLLDMQLNLYEHQSTWNPNMPLRFLIYVTKEYQMLIRNQTLYASTLVELPTPHFVVFYNGEEEREAESVLKLSHSFCQKADEPELELIVKVLNINLDKKQRILETCCLLKEYMLLVDKIRKYVAEYKDINRAAEQAVTECIEENILADFLRKNRTEAIEVCIFEYDEKREKELIRKAEYAEGKKDGLKEGQKQGEERVFEIYRLYRDKYTENQIAEQMKIDVDEVRHILEKFKE</sequence>
<name>A0A2T3FLQ4_9CLOT</name>
<dbReference type="AlphaFoldDB" id="A0A2T3FLQ4"/>
<dbReference type="Proteomes" id="UP000241048">
    <property type="component" value="Unassembled WGS sequence"/>
</dbReference>
<evidence type="ECO:0000313" key="1">
    <source>
        <dbReference type="EMBL" id="PST36206.1"/>
    </source>
</evidence>
<protein>
    <submittedName>
        <fullName evidence="1">Transposase</fullName>
    </submittedName>
</protein>
<reference evidence="1 2" key="1">
    <citation type="submission" date="2018-03" db="EMBL/GenBank/DDBJ databases">
        <title>Lachnoclostridium SNUG30386 gen.nov., sp.nov., isolated from human faeces.</title>
        <authorList>
            <person name="Seo B."/>
            <person name="Jeon K."/>
            <person name="Ko G."/>
        </authorList>
    </citation>
    <scope>NUCLEOTIDE SEQUENCE [LARGE SCALE GENOMIC DNA]</scope>
    <source>
        <strain evidence="1 2">SNUG30386</strain>
    </source>
</reference>
<accession>A0A2T3FLQ4</accession>
<evidence type="ECO:0000313" key="2">
    <source>
        <dbReference type="Proteomes" id="UP000241048"/>
    </source>
</evidence>
<dbReference type="RefSeq" id="WP_107001621.1">
    <property type="nucleotide sequence ID" value="NZ_JAQDZI010000007.1"/>
</dbReference>
<gene>
    <name evidence="1" type="ORF">C7U56_13325</name>
</gene>
<dbReference type="EMBL" id="PYLO01000005">
    <property type="protein sequence ID" value="PST36206.1"/>
    <property type="molecule type" value="Genomic_DNA"/>
</dbReference>